<gene>
    <name evidence="2" type="ORF">A3D77_00550</name>
</gene>
<dbReference type="EMBL" id="MFJL01000039">
    <property type="protein sequence ID" value="OGG13196.1"/>
    <property type="molecule type" value="Genomic_DNA"/>
</dbReference>
<evidence type="ECO:0000313" key="2">
    <source>
        <dbReference type="EMBL" id="OGG13196.1"/>
    </source>
</evidence>
<dbReference type="SUPFAM" id="SSF88723">
    <property type="entry name" value="PIN domain-like"/>
    <property type="match status" value="1"/>
</dbReference>
<proteinExistence type="predicted"/>
<dbReference type="InterPro" id="IPR002716">
    <property type="entry name" value="PIN_dom"/>
</dbReference>
<dbReference type="STRING" id="1798382.A3D77_00550"/>
<dbReference type="PANTHER" id="PTHR38826:SF5">
    <property type="entry name" value="RIBONUCLEASE VAPC13"/>
    <property type="match status" value="1"/>
</dbReference>
<dbReference type="AlphaFoldDB" id="A0A1F5ZL29"/>
<reference evidence="2 3" key="1">
    <citation type="journal article" date="2016" name="Nat. Commun.">
        <title>Thousands of microbial genomes shed light on interconnected biogeochemical processes in an aquifer system.</title>
        <authorList>
            <person name="Anantharaman K."/>
            <person name="Brown C.T."/>
            <person name="Hug L.A."/>
            <person name="Sharon I."/>
            <person name="Castelle C.J."/>
            <person name="Probst A.J."/>
            <person name="Thomas B.C."/>
            <person name="Singh A."/>
            <person name="Wilkins M.J."/>
            <person name="Karaoz U."/>
            <person name="Brodie E.L."/>
            <person name="Williams K.H."/>
            <person name="Hubbard S.S."/>
            <person name="Banfield J.F."/>
        </authorList>
    </citation>
    <scope>NUCLEOTIDE SEQUENCE [LARGE SCALE GENOMIC DNA]</scope>
</reference>
<dbReference type="Proteomes" id="UP000176923">
    <property type="component" value="Unassembled WGS sequence"/>
</dbReference>
<sequence length="143" mass="16783">MIKLFLDSNCWIRYIVKDNQIQWDDISQLIESNENGNVTFYTSSIVFLEINFVLKKIYEFKFDEILDVLDRITKTRGITIIETTSSKKALEYVRKHHLKFSDSLIASQVSKDQILVTFDRDFSKIKDLRVKTPSQVLSLLNNN</sequence>
<name>A0A1F5ZL29_9BACT</name>
<evidence type="ECO:0000259" key="1">
    <source>
        <dbReference type="SMART" id="SM00670"/>
    </source>
</evidence>
<dbReference type="InterPro" id="IPR029060">
    <property type="entry name" value="PIN-like_dom_sf"/>
</dbReference>
<dbReference type="PANTHER" id="PTHR38826">
    <property type="entry name" value="RIBONUCLEASE VAPC13"/>
    <property type="match status" value="1"/>
</dbReference>
<dbReference type="Gene3D" id="3.40.50.1010">
    <property type="entry name" value="5'-nuclease"/>
    <property type="match status" value="1"/>
</dbReference>
<dbReference type="SMART" id="SM00670">
    <property type="entry name" value="PINc"/>
    <property type="match status" value="1"/>
</dbReference>
<feature type="domain" description="PIN" evidence="1">
    <location>
        <begin position="2"/>
        <end position="124"/>
    </location>
</feature>
<comment type="caution">
    <text evidence="2">The sequence shown here is derived from an EMBL/GenBank/DDBJ whole genome shotgun (WGS) entry which is preliminary data.</text>
</comment>
<dbReference type="Pfam" id="PF01850">
    <property type="entry name" value="PIN"/>
    <property type="match status" value="1"/>
</dbReference>
<dbReference type="InterPro" id="IPR052106">
    <property type="entry name" value="PINc/VapC_TA"/>
</dbReference>
<evidence type="ECO:0000313" key="3">
    <source>
        <dbReference type="Proteomes" id="UP000176923"/>
    </source>
</evidence>
<organism evidence="2 3">
    <name type="scientific">Candidatus Gottesmanbacteria bacterium RIFCSPHIGHO2_02_FULL_39_11</name>
    <dbReference type="NCBI Taxonomy" id="1798382"/>
    <lineage>
        <taxon>Bacteria</taxon>
        <taxon>Candidatus Gottesmaniibacteriota</taxon>
    </lineage>
</organism>
<accession>A0A1F5ZL29</accession>
<protein>
    <recommendedName>
        <fullName evidence="1">PIN domain-containing protein</fullName>
    </recommendedName>
</protein>